<dbReference type="RefSeq" id="WP_158524857.1">
    <property type="nucleotide sequence ID" value="NZ_CP010774.1"/>
</dbReference>
<dbReference type="InterPro" id="IPR016181">
    <property type="entry name" value="Acyl_CoA_acyltransferase"/>
</dbReference>
<keyword evidence="2" id="KW-0614">Plasmid</keyword>
<dbReference type="Gene3D" id="3.40.630.30">
    <property type="match status" value="1"/>
</dbReference>
<protein>
    <submittedName>
        <fullName evidence="2">Acetyltransferase</fullName>
    </submittedName>
</protein>
<organism evidence="2 3">
    <name type="scientific">Phaeobacter piscinae</name>
    <dbReference type="NCBI Taxonomy" id="1580596"/>
    <lineage>
        <taxon>Bacteria</taxon>
        <taxon>Pseudomonadati</taxon>
        <taxon>Pseudomonadota</taxon>
        <taxon>Alphaproteobacteria</taxon>
        <taxon>Rhodobacterales</taxon>
        <taxon>Roseobacteraceae</taxon>
        <taxon>Phaeobacter</taxon>
    </lineage>
</organism>
<sequence>MLRQLTADDSETLRVFWAEALRSAPEYFLLTEAELSAIPESSFRNGIENGQYIGAFDKDEELVGFVIARRGSVERLRHTADIGPLYVQERSQGQGIGRVLMENVCERLKADGLLQAELTVDASNHRAVTLYKSLGFVEFGLRPRSVIVEQNARNDLMMMIAFDGTTLETPLF</sequence>
<feature type="domain" description="N-acetyltransferase" evidence="1">
    <location>
        <begin position="1"/>
        <end position="163"/>
    </location>
</feature>
<dbReference type="PANTHER" id="PTHR43072">
    <property type="entry name" value="N-ACETYLTRANSFERASE"/>
    <property type="match status" value="1"/>
</dbReference>
<reference evidence="2 3" key="1">
    <citation type="journal article" date="2017" name="Front. Microbiol.">
        <title>Phaeobacter piscinae sp. nov., a species of the Roseobacter group and potential aquaculture probiont.</title>
        <authorList>
            <person name="Sonnenschein E.C."/>
            <person name="Phippen C.B.W."/>
            <person name="Nielsen K.F."/>
            <person name="Mateiu R.V."/>
            <person name="Melchiorsen J."/>
            <person name="Gram L."/>
            <person name="Overmann J."/>
            <person name="Freese H.M."/>
        </authorList>
    </citation>
    <scope>NUCLEOTIDE SEQUENCE [LARGE SCALE GENOMIC DNA]</scope>
    <source>
        <strain evidence="2 3">P13</strain>
    </source>
</reference>
<evidence type="ECO:0000313" key="3">
    <source>
        <dbReference type="Proteomes" id="UP000218606"/>
    </source>
</evidence>
<name>A0AAN1LCT7_9RHOB</name>
<evidence type="ECO:0000313" key="2">
    <source>
        <dbReference type="EMBL" id="ATG46052.1"/>
    </source>
</evidence>
<dbReference type="Pfam" id="PF00583">
    <property type="entry name" value="Acetyltransf_1"/>
    <property type="match status" value="1"/>
</dbReference>
<dbReference type="GO" id="GO:0016747">
    <property type="term" value="F:acyltransferase activity, transferring groups other than amino-acyl groups"/>
    <property type="evidence" value="ECO:0007669"/>
    <property type="project" value="InterPro"/>
</dbReference>
<dbReference type="PROSITE" id="PS51186">
    <property type="entry name" value="GNAT"/>
    <property type="match status" value="1"/>
</dbReference>
<evidence type="ECO:0000259" key="1">
    <source>
        <dbReference type="PROSITE" id="PS51186"/>
    </source>
</evidence>
<dbReference type="AlphaFoldDB" id="A0AAN1LCT7"/>
<accession>A0AAN1LCT7</accession>
<dbReference type="CDD" id="cd04301">
    <property type="entry name" value="NAT_SF"/>
    <property type="match status" value="1"/>
</dbReference>
<dbReference type="InterPro" id="IPR000182">
    <property type="entry name" value="GNAT_dom"/>
</dbReference>
<gene>
    <name evidence="2" type="ORF">PhaeoP13_04170</name>
</gene>
<dbReference type="EMBL" id="CP010774">
    <property type="protein sequence ID" value="ATG46052.1"/>
    <property type="molecule type" value="Genomic_DNA"/>
</dbReference>
<dbReference type="SUPFAM" id="SSF55729">
    <property type="entry name" value="Acyl-CoA N-acyltransferases (Nat)"/>
    <property type="match status" value="1"/>
</dbReference>
<dbReference type="Proteomes" id="UP000218606">
    <property type="component" value="Plasmid pP13_g"/>
</dbReference>
<geneLocation type="plasmid" evidence="3">
    <name>pp13_g</name>
</geneLocation>
<proteinExistence type="predicted"/>